<evidence type="ECO:0000256" key="6">
    <source>
        <dbReference type="ARBA" id="ARBA00022857"/>
    </source>
</evidence>
<dbReference type="PANTHER" id="PTHR43765">
    <property type="entry name" value="2-DEHYDROPANTOATE 2-REDUCTASE-RELATED"/>
    <property type="match status" value="1"/>
</dbReference>
<dbReference type="EMBL" id="FZOG01000002">
    <property type="protein sequence ID" value="SNS23934.1"/>
    <property type="molecule type" value="Genomic_DNA"/>
</dbReference>
<feature type="domain" description="Ketopantoate reductase C-terminal" evidence="12">
    <location>
        <begin position="176"/>
        <end position="290"/>
    </location>
</feature>
<dbReference type="Pfam" id="PF08546">
    <property type="entry name" value="ApbA_C"/>
    <property type="match status" value="1"/>
</dbReference>
<gene>
    <name evidence="13" type="ORF">SAMN05216255_1913</name>
</gene>
<dbReference type="InterPro" id="IPR008927">
    <property type="entry name" value="6-PGluconate_DH-like_C_sf"/>
</dbReference>
<dbReference type="PANTHER" id="PTHR43765:SF2">
    <property type="entry name" value="2-DEHYDROPANTOATE 2-REDUCTASE"/>
    <property type="match status" value="1"/>
</dbReference>
<dbReference type="SUPFAM" id="SSF48179">
    <property type="entry name" value="6-phosphogluconate dehydrogenase C-terminal domain-like"/>
    <property type="match status" value="1"/>
</dbReference>
<feature type="domain" description="Ketopantoate reductase N-terminal" evidence="11">
    <location>
        <begin position="5"/>
        <end position="152"/>
    </location>
</feature>
<sequence>MNRRWHVLGAGSLGSLWAARLYRSGCDVELILRSPQRLAQYQQAGGLTLTENGQVHCYPVPATSIDNCGPVSLLLLACKAYDASAAISQLAPLLTADAEVILLQNGLGSQDQVARLIPKARCILASSTEGAFRQADFSTVFAGQGHTWLGDPQQSSSPSWLEDLQRAQINHDWTEDIASRLWRKLALNCAINPLTVLYDCRNGGLLEHQAEVASLCNELSLLLHAYTTPSTAAGLHEEVLRVITATAANYSSMHQDVAQKRRTEVAYLIGYACAGAERKQLQLPKLSALNSRLGNYLAAHGLPRH</sequence>
<dbReference type="EC" id="1.1.1.169" evidence="3 10"/>
<dbReference type="InterPro" id="IPR003710">
    <property type="entry name" value="ApbA"/>
</dbReference>
<evidence type="ECO:0000259" key="11">
    <source>
        <dbReference type="Pfam" id="PF02558"/>
    </source>
</evidence>
<dbReference type="AlphaFoldDB" id="A0A239CWL9"/>
<dbReference type="Gene3D" id="3.40.50.720">
    <property type="entry name" value="NAD(P)-binding Rossmann-like Domain"/>
    <property type="match status" value="1"/>
</dbReference>
<dbReference type="Pfam" id="PF02558">
    <property type="entry name" value="ApbA"/>
    <property type="match status" value="1"/>
</dbReference>
<dbReference type="InterPro" id="IPR036291">
    <property type="entry name" value="NAD(P)-bd_dom_sf"/>
</dbReference>
<evidence type="ECO:0000256" key="5">
    <source>
        <dbReference type="ARBA" id="ARBA00022655"/>
    </source>
</evidence>
<keyword evidence="6 10" id="KW-0521">NADP</keyword>
<dbReference type="NCBIfam" id="NF004311">
    <property type="entry name" value="PRK05708.1"/>
    <property type="match status" value="1"/>
</dbReference>
<protein>
    <recommendedName>
        <fullName evidence="4 10">2-dehydropantoate 2-reductase</fullName>
        <ecNumber evidence="3 10">1.1.1.169</ecNumber>
    </recommendedName>
    <alternativeName>
        <fullName evidence="8 10">Ketopantoate reductase</fullName>
    </alternativeName>
</protein>
<dbReference type="InterPro" id="IPR050838">
    <property type="entry name" value="Ketopantoate_reductase"/>
</dbReference>
<dbReference type="InterPro" id="IPR013332">
    <property type="entry name" value="KPR_N"/>
</dbReference>
<evidence type="ECO:0000313" key="13">
    <source>
        <dbReference type="EMBL" id="SNS23934.1"/>
    </source>
</evidence>
<comment type="similarity">
    <text evidence="2 10">Belongs to the ketopantoate reductase family.</text>
</comment>
<reference evidence="14" key="1">
    <citation type="submission" date="2017-06" db="EMBL/GenBank/DDBJ databases">
        <authorList>
            <person name="Varghese N."/>
            <person name="Submissions S."/>
        </authorList>
    </citation>
    <scope>NUCLEOTIDE SEQUENCE [LARGE SCALE GENOMIC DNA]</scope>
    <source>
        <strain evidence="14">CIP 108523</strain>
    </source>
</reference>
<organism evidence="13 14">
    <name type="scientific">Pseudomonas segetis</name>
    <dbReference type="NCBI Taxonomy" id="298908"/>
    <lineage>
        <taxon>Bacteria</taxon>
        <taxon>Pseudomonadati</taxon>
        <taxon>Pseudomonadota</taxon>
        <taxon>Gammaproteobacteria</taxon>
        <taxon>Pseudomonadales</taxon>
        <taxon>Pseudomonadaceae</taxon>
        <taxon>Pseudomonas</taxon>
    </lineage>
</organism>
<dbReference type="UniPathway" id="UPA00028">
    <property type="reaction ID" value="UER00004"/>
</dbReference>
<dbReference type="Proteomes" id="UP000242915">
    <property type="component" value="Unassembled WGS sequence"/>
</dbReference>
<evidence type="ECO:0000256" key="7">
    <source>
        <dbReference type="ARBA" id="ARBA00023002"/>
    </source>
</evidence>
<dbReference type="Gene3D" id="1.10.1040.10">
    <property type="entry name" value="N-(1-d-carboxylethyl)-l-norvaline Dehydrogenase, domain 2"/>
    <property type="match status" value="1"/>
</dbReference>
<dbReference type="GO" id="GO:0050661">
    <property type="term" value="F:NADP binding"/>
    <property type="evidence" value="ECO:0007669"/>
    <property type="project" value="TreeGrafter"/>
</dbReference>
<keyword evidence="5 10" id="KW-0566">Pantothenate biosynthesis</keyword>
<proteinExistence type="inferred from homology"/>
<dbReference type="GO" id="GO:0015940">
    <property type="term" value="P:pantothenate biosynthetic process"/>
    <property type="evidence" value="ECO:0007669"/>
    <property type="project" value="UniProtKB-UniPathway"/>
</dbReference>
<evidence type="ECO:0000256" key="4">
    <source>
        <dbReference type="ARBA" id="ARBA00019465"/>
    </source>
</evidence>
<dbReference type="RefSeq" id="WP_089359576.1">
    <property type="nucleotide sequence ID" value="NZ_FZOG01000002.1"/>
</dbReference>
<accession>A0A239CWL9</accession>
<evidence type="ECO:0000259" key="12">
    <source>
        <dbReference type="Pfam" id="PF08546"/>
    </source>
</evidence>
<name>A0A239CWL9_9PSED</name>
<evidence type="ECO:0000256" key="1">
    <source>
        <dbReference type="ARBA" id="ARBA00004994"/>
    </source>
</evidence>
<dbReference type="NCBIfam" id="TIGR00745">
    <property type="entry name" value="apbA_panE"/>
    <property type="match status" value="1"/>
</dbReference>
<evidence type="ECO:0000256" key="10">
    <source>
        <dbReference type="RuleBase" id="RU362068"/>
    </source>
</evidence>
<dbReference type="GO" id="GO:0008677">
    <property type="term" value="F:2-dehydropantoate 2-reductase activity"/>
    <property type="evidence" value="ECO:0007669"/>
    <property type="project" value="UniProtKB-EC"/>
</dbReference>
<comment type="pathway">
    <text evidence="1 10">Cofactor biosynthesis; (R)-pantothenate biosynthesis; (R)-pantoate from 3-methyl-2-oxobutanoate: step 2/2.</text>
</comment>
<comment type="function">
    <text evidence="10">Catalyzes the NADPH-dependent reduction of ketopantoate into pantoic acid.</text>
</comment>
<evidence type="ECO:0000256" key="3">
    <source>
        <dbReference type="ARBA" id="ARBA00013014"/>
    </source>
</evidence>
<keyword evidence="7 10" id="KW-0560">Oxidoreductase</keyword>
<dbReference type="GO" id="GO:0005737">
    <property type="term" value="C:cytoplasm"/>
    <property type="evidence" value="ECO:0007669"/>
    <property type="project" value="TreeGrafter"/>
</dbReference>
<dbReference type="InterPro" id="IPR013752">
    <property type="entry name" value="KPA_reductase"/>
</dbReference>
<dbReference type="SUPFAM" id="SSF51735">
    <property type="entry name" value="NAD(P)-binding Rossmann-fold domains"/>
    <property type="match status" value="1"/>
</dbReference>
<evidence type="ECO:0000313" key="14">
    <source>
        <dbReference type="Proteomes" id="UP000242915"/>
    </source>
</evidence>
<evidence type="ECO:0000256" key="8">
    <source>
        <dbReference type="ARBA" id="ARBA00032024"/>
    </source>
</evidence>
<evidence type="ECO:0000256" key="9">
    <source>
        <dbReference type="ARBA" id="ARBA00048793"/>
    </source>
</evidence>
<evidence type="ECO:0000256" key="2">
    <source>
        <dbReference type="ARBA" id="ARBA00007870"/>
    </source>
</evidence>
<keyword evidence="14" id="KW-1185">Reference proteome</keyword>
<dbReference type="InterPro" id="IPR013328">
    <property type="entry name" value="6PGD_dom2"/>
</dbReference>
<comment type="catalytic activity">
    <reaction evidence="9 10">
        <text>(R)-pantoate + NADP(+) = 2-dehydropantoate + NADPH + H(+)</text>
        <dbReference type="Rhea" id="RHEA:16233"/>
        <dbReference type="ChEBI" id="CHEBI:11561"/>
        <dbReference type="ChEBI" id="CHEBI:15378"/>
        <dbReference type="ChEBI" id="CHEBI:15980"/>
        <dbReference type="ChEBI" id="CHEBI:57783"/>
        <dbReference type="ChEBI" id="CHEBI:58349"/>
        <dbReference type="EC" id="1.1.1.169"/>
    </reaction>
</comment>